<organism evidence="2 3">
    <name type="scientific">Lophiotrema nucula</name>
    <dbReference type="NCBI Taxonomy" id="690887"/>
    <lineage>
        <taxon>Eukaryota</taxon>
        <taxon>Fungi</taxon>
        <taxon>Dikarya</taxon>
        <taxon>Ascomycota</taxon>
        <taxon>Pezizomycotina</taxon>
        <taxon>Dothideomycetes</taxon>
        <taxon>Pleosporomycetidae</taxon>
        <taxon>Pleosporales</taxon>
        <taxon>Lophiotremataceae</taxon>
        <taxon>Lophiotrema</taxon>
    </lineage>
</organism>
<name>A0A6A5ZJL3_9PLEO</name>
<gene>
    <name evidence="2" type="ORF">BDV96DRAFT_643214</name>
</gene>
<proteinExistence type="predicted"/>
<feature type="compositionally biased region" description="Gly residues" evidence="1">
    <location>
        <begin position="1"/>
        <end position="10"/>
    </location>
</feature>
<evidence type="ECO:0000256" key="1">
    <source>
        <dbReference type="SAM" id="MobiDB-lite"/>
    </source>
</evidence>
<feature type="region of interest" description="Disordered" evidence="1">
    <location>
        <begin position="1"/>
        <end position="36"/>
    </location>
</feature>
<protein>
    <submittedName>
        <fullName evidence="2">Uncharacterized protein</fullName>
    </submittedName>
</protein>
<accession>A0A6A5ZJL3</accession>
<dbReference type="EMBL" id="ML977316">
    <property type="protein sequence ID" value="KAF2119057.1"/>
    <property type="molecule type" value="Genomic_DNA"/>
</dbReference>
<reference evidence="2" key="1">
    <citation type="journal article" date="2020" name="Stud. Mycol.">
        <title>101 Dothideomycetes genomes: a test case for predicting lifestyles and emergence of pathogens.</title>
        <authorList>
            <person name="Haridas S."/>
            <person name="Albert R."/>
            <person name="Binder M."/>
            <person name="Bloem J."/>
            <person name="Labutti K."/>
            <person name="Salamov A."/>
            <person name="Andreopoulos B."/>
            <person name="Baker S."/>
            <person name="Barry K."/>
            <person name="Bills G."/>
            <person name="Bluhm B."/>
            <person name="Cannon C."/>
            <person name="Castanera R."/>
            <person name="Culley D."/>
            <person name="Daum C."/>
            <person name="Ezra D."/>
            <person name="Gonzalez J."/>
            <person name="Henrissat B."/>
            <person name="Kuo A."/>
            <person name="Liang C."/>
            <person name="Lipzen A."/>
            <person name="Lutzoni F."/>
            <person name="Magnuson J."/>
            <person name="Mondo S."/>
            <person name="Nolan M."/>
            <person name="Ohm R."/>
            <person name="Pangilinan J."/>
            <person name="Park H.-J."/>
            <person name="Ramirez L."/>
            <person name="Alfaro M."/>
            <person name="Sun H."/>
            <person name="Tritt A."/>
            <person name="Yoshinaga Y."/>
            <person name="Zwiers L.-H."/>
            <person name="Turgeon B."/>
            <person name="Goodwin S."/>
            <person name="Spatafora J."/>
            <person name="Crous P."/>
            <person name="Grigoriev I."/>
        </authorList>
    </citation>
    <scope>NUCLEOTIDE SEQUENCE</scope>
    <source>
        <strain evidence="2">CBS 627.86</strain>
    </source>
</reference>
<sequence length="185" mass="19797">MRSSGQGGGLDTDEAETDEPHDEVDETDDVTLPSTGECTGEYACASALITELSWDALDLDVEIGERGEETLRGTGERSLASAVASKRLRDALERDTEADSVGKVGDETLRGAGERSIDSAIAIRLSRDALERDTETDADDVFVKVRDSDERSIASVMLDTSSRGRDFAVDDTVFALMPLAASSFV</sequence>
<keyword evidence="3" id="KW-1185">Reference proteome</keyword>
<evidence type="ECO:0000313" key="3">
    <source>
        <dbReference type="Proteomes" id="UP000799770"/>
    </source>
</evidence>
<dbReference type="Proteomes" id="UP000799770">
    <property type="component" value="Unassembled WGS sequence"/>
</dbReference>
<feature type="compositionally biased region" description="Acidic residues" evidence="1">
    <location>
        <begin position="11"/>
        <end position="29"/>
    </location>
</feature>
<evidence type="ECO:0000313" key="2">
    <source>
        <dbReference type="EMBL" id="KAF2119057.1"/>
    </source>
</evidence>
<dbReference type="AlphaFoldDB" id="A0A6A5ZJL3"/>